<evidence type="ECO:0000256" key="1">
    <source>
        <dbReference type="SAM" id="MobiDB-lite"/>
    </source>
</evidence>
<proteinExistence type="predicted"/>
<dbReference type="EMBL" id="BGZK01000163">
    <property type="protein sequence ID" value="GBP24544.1"/>
    <property type="molecule type" value="Genomic_DNA"/>
</dbReference>
<comment type="caution">
    <text evidence="2">The sequence shown here is derived from an EMBL/GenBank/DDBJ whole genome shotgun (WGS) entry which is preliminary data.</text>
</comment>
<sequence length="106" mass="11681">MTPPKGGNSTPEPAGLLVGTGAATPNGKFAKDKFDPVRGSEPCFRSSPYRAEPIGAFMARKLAPPHRPRRRFPQMHGYSKHRYLGGSVGYGLDDTEFDPDHERIDR</sequence>
<protein>
    <submittedName>
        <fullName evidence="2">Uncharacterized protein</fullName>
    </submittedName>
</protein>
<organism evidence="2 3">
    <name type="scientific">Eumeta variegata</name>
    <name type="common">Bagworm moth</name>
    <name type="synonym">Eumeta japonica</name>
    <dbReference type="NCBI Taxonomy" id="151549"/>
    <lineage>
        <taxon>Eukaryota</taxon>
        <taxon>Metazoa</taxon>
        <taxon>Ecdysozoa</taxon>
        <taxon>Arthropoda</taxon>
        <taxon>Hexapoda</taxon>
        <taxon>Insecta</taxon>
        <taxon>Pterygota</taxon>
        <taxon>Neoptera</taxon>
        <taxon>Endopterygota</taxon>
        <taxon>Lepidoptera</taxon>
        <taxon>Glossata</taxon>
        <taxon>Ditrysia</taxon>
        <taxon>Tineoidea</taxon>
        <taxon>Psychidae</taxon>
        <taxon>Oiketicinae</taxon>
        <taxon>Eumeta</taxon>
    </lineage>
</organism>
<gene>
    <name evidence="2" type="ORF">EVAR_79452_1</name>
</gene>
<reference evidence="2 3" key="1">
    <citation type="journal article" date="2019" name="Commun. Biol.">
        <title>The bagworm genome reveals a unique fibroin gene that provides high tensile strength.</title>
        <authorList>
            <person name="Kono N."/>
            <person name="Nakamura H."/>
            <person name="Ohtoshi R."/>
            <person name="Tomita M."/>
            <person name="Numata K."/>
            <person name="Arakawa K."/>
        </authorList>
    </citation>
    <scope>NUCLEOTIDE SEQUENCE [LARGE SCALE GENOMIC DNA]</scope>
</reference>
<evidence type="ECO:0000313" key="3">
    <source>
        <dbReference type="Proteomes" id="UP000299102"/>
    </source>
</evidence>
<accession>A0A4C1UF45</accession>
<dbReference type="Proteomes" id="UP000299102">
    <property type="component" value="Unassembled WGS sequence"/>
</dbReference>
<evidence type="ECO:0000313" key="2">
    <source>
        <dbReference type="EMBL" id="GBP24544.1"/>
    </source>
</evidence>
<name>A0A4C1UF45_EUMVA</name>
<keyword evidence="3" id="KW-1185">Reference proteome</keyword>
<feature type="region of interest" description="Disordered" evidence="1">
    <location>
        <begin position="1"/>
        <end position="34"/>
    </location>
</feature>
<dbReference type="AlphaFoldDB" id="A0A4C1UF45"/>